<evidence type="ECO:0000259" key="1">
    <source>
        <dbReference type="PROSITE" id="PS50206"/>
    </source>
</evidence>
<gene>
    <name evidence="2" type="ORF">TSPGSL018_2103</name>
</gene>
<dbReference type="PANTHER" id="PTHR44920:SF2">
    <property type="entry name" value="RHODANESE DOMAIN-CONTAINING PROTEIN"/>
    <property type="match status" value="1"/>
</dbReference>
<dbReference type="Pfam" id="PF00581">
    <property type="entry name" value="Rhodanese"/>
    <property type="match status" value="1"/>
</dbReference>
<dbReference type="Gene3D" id="3.40.250.10">
    <property type="entry name" value="Rhodanese-like domain"/>
    <property type="match status" value="1"/>
</dbReference>
<dbReference type="SUPFAM" id="SSF52821">
    <property type="entry name" value="Rhodanese/Cell cycle control phosphatase"/>
    <property type="match status" value="1"/>
</dbReference>
<dbReference type="InterPro" id="IPR036873">
    <property type="entry name" value="Rhodanese-like_dom_sf"/>
</dbReference>
<feature type="domain" description="Rhodanese" evidence="1">
    <location>
        <begin position="63"/>
        <end position="199"/>
    </location>
</feature>
<evidence type="ECO:0000313" key="2">
    <source>
        <dbReference type="EMBL" id="JAC71356.1"/>
    </source>
</evidence>
<dbReference type="GO" id="GO:0009507">
    <property type="term" value="C:chloroplast"/>
    <property type="evidence" value="ECO:0007669"/>
    <property type="project" value="TreeGrafter"/>
</dbReference>
<dbReference type="PANTHER" id="PTHR44920">
    <property type="entry name" value="RHODANESE-LIKE DOMAIN-CONTAINING PROTEIN 14, CHLOROPLASTIC-RELATED"/>
    <property type="match status" value="1"/>
</dbReference>
<accession>A0A061RLE6</accession>
<dbReference type="EMBL" id="GBEZ01014742">
    <property type="protein sequence ID" value="JAC71356.1"/>
    <property type="molecule type" value="Transcribed_RNA"/>
</dbReference>
<protein>
    <submittedName>
        <fullName evidence="2">Rhodanese-like domain-containing protein chloroplastic-like</fullName>
    </submittedName>
</protein>
<dbReference type="InterPro" id="IPR043186">
    <property type="entry name" value="Str14"/>
</dbReference>
<sequence>MQIYETRSRQRKLVCLASSRGGANQLNVNGKPPTSPAAWAAMQKLLEETGVKSVAPQEVASAQRRGTVVIDIRPAKDFDEYHIPGSVNVPFYRPIEGWSGKQLVRRVAFAFFGVFNGTEYNQNFVQEAQSEIVDTDKGAILVCGLGGELQGPGGAERTPRAQTRSLMAAYELANAGVRNLVTLRGGFSGWIEAGRDVSSNVHDLSS</sequence>
<name>A0A061RLE6_9CHLO</name>
<dbReference type="PROSITE" id="PS50206">
    <property type="entry name" value="RHODANESE_3"/>
    <property type="match status" value="1"/>
</dbReference>
<reference evidence="2" key="1">
    <citation type="submission" date="2014-05" db="EMBL/GenBank/DDBJ databases">
        <title>The transcriptome of the halophilic microalga Tetraselmis sp. GSL018 isolated from the Great Salt Lake, Utah.</title>
        <authorList>
            <person name="Jinkerson R.E."/>
            <person name="D'Adamo S."/>
            <person name="Posewitz M.C."/>
        </authorList>
    </citation>
    <scope>NUCLEOTIDE SEQUENCE</scope>
    <source>
        <strain evidence="2">GSL018</strain>
    </source>
</reference>
<dbReference type="CDD" id="cd00158">
    <property type="entry name" value="RHOD"/>
    <property type="match status" value="1"/>
</dbReference>
<organism evidence="2">
    <name type="scientific">Tetraselmis sp. GSL018</name>
    <dbReference type="NCBI Taxonomy" id="582737"/>
    <lineage>
        <taxon>Eukaryota</taxon>
        <taxon>Viridiplantae</taxon>
        <taxon>Chlorophyta</taxon>
        <taxon>core chlorophytes</taxon>
        <taxon>Chlorodendrophyceae</taxon>
        <taxon>Chlorodendrales</taxon>
        <taxon>Chlorodendraceae</taxon>
        <taxon>Tetraselmis</taxon>
    </lineage>
</organism>
<dbReference type="AlphaFoldDB" id="A0A061RLE6"/>
<proteinExistence type="predicted"/>
<dbReference type="InterPro" id="IPR001763">
    <property type="entry name" value="Rhodanese-like_dom"/>
</dbReference>
<dbReference type="SMART" id="SM00450">
    <property type="entry name" value="RHOD"/>
    <property type="match status" value="1"/>
</dbReference>